<evidence type="ECO:0000313" key="2">
    <source>
        <dbReference type="Proteomes" id="UP000078340"/>
    </source>
</evidence>
<gene>
    <name evidence="1" type="ORF">VFPFJ_09083</name>
</gene>
<reference evidence="1 2" key="1">
    <citation type="submission" date="2016-02" db="EMBL/GenBank/DDBJ databases">
        <title>Biosynthesis of antibiotic leucinostatins and their inhibition on Phytophthora in bio-control Purpureocillium lilacinum.</title>
        <authorList>
            <person name="Wang G."/>
            <person name="Liu Z."/>
            <person name="Lin R."/>
            <person name="Li E."/>
            <person name="Mao Z."/>
            <person name="Ling J."/>
            <person name="Yin W."/>
            <person name="Xie B."/>
        </authorList>
    </citation>
    <scope>NUCLEOTIDE SEQUENCE [LARGE SCALE GENOMIC DNA]</scope>
    <source>
        <strain evidence="1">PLFJ-1</strain>
    </source>
</reference>
<organism evidence="1 2">
    <name type="scientific">Purpureocillium lilacinum</name>
    <name type="common">Paecilomyces lilacinus</name>
    <dbReference type="NCBI Taxonomy" id="33203"/>
    <lineage>
        <taxon>Eukaryota</taxon>
        <taxon>Fungi</taxon>
        <taxon>Dikarya</taxon>
        <taxon>Ascomycota</taxon>
        <taxon>Pezizomycotina</taxon>
        <taxon>Sordariomycetes</taxon>
        <taxon>Hypocreomycetidae</taxon>
        <taxon>Hypocreales</taxon>
        <taxon>Ophiocordycipitaceae</taxon>
        <taxon>Purpureocillium</taxon>
    </lineage>
</organism>
<evidence type="ECO:0000313" key="1">
    <source>
        <dbReference type="EMBL" id="OAQ83280.1"/>
    </source>
</evidence>
<sequence length="149" mass="16558">MRGQRMATTRLGFISQELYLPPLPRVLLMAHLRKHLSPTFSQLASYSGRRIAGIHLDRPALRSARAQIHRMQFGGDHDAMRRVASAQRVLHRLLRIARRESSNDERVGNHRLEELGCGLPLSSISAAATCGGGSALAPRTKQAWMANFP</sequence>
<dbReference type="AlphaFoldDB" id="A0A179H155"/>
<proteinExistence type="predicted"/>
<accession>A0A179H155</accession>
<protein>
    <submittedName>
        <fullName evidence="1">Uncharacterized protein</fullName>
    </submittedName>
</protein>
<dbReference type="EMBL" id="LSBI01000008">
    <property type="protein sequence ID" value="OAQ83280.1"/>
    <property type="molecule type" value="Genomic_DNA"/>
</dbReference>
<name>A0A179H155_PURLI</name>
<comment type="caution">
    <text evidence="1">The sequence shown here is derived from an EMBL/GenBank/DDBJ whole genome shotgun (WGS) entry which is preliminary data.</text>
</comment>
<dbReference type="Proteomes" id="UP000078340">
    <property type="component" value="Unassembled WGS sequence"/>
</dbReference>